<proteinExistence type="inferred from homology"/>
<gene>
    <name evidence="6" type="primary">tfdS</name>
    <name evidence="6" type="ORF">RIdsm_03962</name>
</gene>
<dbReference type="Pfam" id="PF00126">
    <property type="entry name" value="HTH_1"/>
    <property type="match status" value="1"/>
</dbReference>
<dbReference type="InterPro" id="IPR005119">
    <property type="entry name" value="LysR_subst-bd"/>
</dbReference>
<evidence type="ECO:0000256" key="3">
    <source>
        <dbReference type="ARBA" id="ARBA00023125"/>
    </source>
</evidence>
<protein>
    <submittedName>
        <fullName evidence="6">HTH-type transcriptional regulator TfdS</fullName>
    </submittedName>
</protein>
<evidence type="ECO:0000313" key="7">
    <source>
        <dbReference type="Proteomes" id="UP000325785"/>
    </source>
</evidence>
<keyword evidence="4" id="KW-0804">Transcription</keyword>
<dbReference type="Gene3D" id="3.40.190.290">
    <property type="match status" value="1"/>
</dbReference>
<dbReference type="SUPFAM" id="SSF53850">
    <property type="entry name" value="Periplasmic binding protein-like II"/>
    <property type="match status" value="1"/>
</dbReference>
<keyword evidence="2" id="KW-0805">Transcription regulation</keyword>
<dbReference type="InterPro" id="IPR036388">
    <property type="entry name" value="WH-like_DNA-bd_sf"/>
</dbReference>
<evidence type="ECO:0000256" key="2">
    <source>
        <dbReference type="ARBA" id="ARBA00023015"/>
    </source>
</evidence>
<dbReference type="EMBL" id="CP031598">
    <property type="protein sequence ID" value="QEW28137.1"/>
    <property type="molecule type" value="Genomic_DNA"/>
</dbReference>
<reference evidence="6 7" key="1">
    <citation type="submission" date="2018-08" db="EMBL/GenBank/DDBJ databases">
        <title>Genetic Globetrotter - A new plasmid hitch-hiking vast phylogenetic and geographic distances.</title>
        <authorList>
            <person name="Vollmers J."/>
            <person name="Petersen J."/>
        </authorList>
    </citation>
    <scope>NUCLEOTIDE SEQUENCE [LARGE SCALE GENOMIC DNA]</scope>
    <source>
        <strain evidence="6 7">DSM 26383</strain>
    </source>
</reference>
<dbReference type="AlphaFoldDB" id="A0A5P3AFI9"/>
<dbReference type="PANTHER" id="PTHR30537">
    <property type="entry name" value="HTH-TYPE TRANSCRIPTIONAL REGULATOR"/>
    <property type="match status" value="1"/>
</dbReference>
<dbReference type="Proteomes" id="UP000325785">
    <property type="component" value="Chromosome"/>
</dbReference>
<comment type="similarity">
    <text evidence="1">Belongs to the LysR transcriptional regulatory family.</text>
</comment>
<name>A0A5P3AFI9_9RHOB</name>
<dbReference type="SUPFAM" id="SSF46785">
    <property type="entry name" value="Winged helix' DNA-binding domain"/>
    <property type="match status" value="1"/>
</dbReference>
<dbReference type="PROSITE" id="PS50931">
    <property type="entry name" value="HTH_LYSR"/>
    <property type="match status" value="1"/>
</dbReference>
<evidence type="ECO:0000259" key="5">
    <source>
        <dbReference type="PROSITE" id="PS50931"/>
    </source>
</evidence>
<organism evidence="6 7">
    <name type="scientific">Roseovarius indicus</name>
    <dbReference type="NCBI Taxonomy" id="540747"/>
    <lineage>
        <taxon>Bacteria</taxon>
        <taxon>Pseudomonadati</taxon>
        <taxon>Pseudomonadota</taxon>
        <taxon>Alphaproteobacteria</taxon>
        <taxon>Rhodobacterales</taxon>
        <taxon>Roseobacteraceae</taxon>
        <taxon>Roseovarius</taxon>
    </lineage>
</organism>
<dbReference type="GO" id="GO:0006351">
    <property type="term" value="P:DNA-templated transcription"/>
    <property type="evidence" value="ECO:0007669"/>
    <property type="project" value="TreeGrafter"/>
</dbReference>
<dbReference type="InterPro" id="IPR058163">
    <property type="entry name" value="LysR-type_TF_proteobact-type"/>
</dbReference>
<dbReference type="GO" id="GO:0003700">
    <property type="term" value="F:DNA-binding transcription factor activity"/>
    <property type="evidence" value="ECO:0007669"/>
    <property type="project" value="InterPro"/>
</dbReference>
<evidence type="ECO:0000256" key="1">
    <source>
        <dbReference type="ARBA" id="ARBA00009437"/>
    </source>
</evidence>
<keyword evidence="3" id="KW-0238">DNA-binding</keyword>
<feature type="domain" description="HTH lysR-type" evidence="5">
    <location>
        <begin position="12"/>
        <end position="69"/>
    </location>
</feature>
<dbReference type="GO" id="GO:0043565">
    <property type="term" value="F:sequence-specific DNA binding"/>
    <property type="evidence" value="ECO:0007669"/>
    <property type="project" value="TreeGrafter"/>
</dbReference>
<sequence length="305" mass="33207">MQKCMNWAAISFDWNQIRAFWATAEEGSFSAAARALGQTQPTLGRQVAALEADLGVTLFERAGRSLMPTKAGLDLLEHCREMGAAAQRISLTASGASQAVEGQVRITATDIMCLHVLPPAVAQIRRVAPGIEVDLVAANDIRDLLRREADIAVRHVRPEQADLTARLVQEATARPYAATSYLEARGRPRSPADMASHDFVSFGNADEMIAFLAPMGIPITAANMRVGSESGVVAWELVRQGFGIAIMADDVAQGVPGLEPLLPEMEPIRFPVWLVSHRELHTSRRIRLVYDLLAEFFAGLGRGER</sequence>
<evidence type="ECO:0000256" key="4">
    <source>
        <dbReference type="ARBA" id="ARBA00023163"/>
    </source>
</evidence>
<dbReference type="KEGG" id="rid:RIdsm_03962"/>
<dbReference type="Pfam" id="PF03466">
    <property type="entry name" value="LysR_substrate"/>
    <property type="match status" value="1"/>
</dbReference>
<dbReference type="InterPro" id="IPR000847">
    <property type="entry name" value="LysR_HTH_N"/>
</dbReference>
<dbReference type="PANTHER" id="PTHR30537:SF3">
    <property type="entry name" value="TRANSCRIPTIONAL REGULATORY PROTEIN"/>
    <property type="match status" value="1"/>
</dbReference>
<accession>A0A5P3AFI9</accession>
<dbReference type="InterPro" id="IPR036390">
    <property type="entry name" value="WH_DNA-bd_sf"/>
</dbReference>
<evidence type="ECO:0000313" key="6">
    <source>
        <dbReference type="EMBL" id="QEW28137.1"/>
    </source>
</evidence>
<dbReference type="FunFam" id="1.10.10.10:FF:000001">
    <property type="entry name" value="LysR family transcriptional regulator"/>
    <property type="match status" value="1"/>
</dbReference>
<dbReference type="Gene3D" id="1.10.10.10">
    <property type="entry name" value="Winged helix-like DNA-binding domain superfamily/Winged helix DNA-binding domain"/>
    <property type="match status" value="1"/>
</dbReference>
<dbReference type="PRINTS" id="PR00039">
    <property type="entry name" value="HTHLYSR"/>
</dbReference>